<sequence length="763" mass="84011">MSVPFSNTHLRVPRGFGTILEGLAREVLRDQPEDIPKYAAQYFDALLKQREDSGVDPPEWAAKLEDRFYNNHAFKATGPSPAKEPATELTISKEKSYESQTEDESAEASNVSTIQTNDSEEVDLTESTEEYEEKHDDTEKRVISMEKGLSVEESVNMLPAADVQPDDLSGTVEEQDKTITTFDQVDSAANGKDSISASDQDIPQSELEPTDLLSFKEISNVDVCAQELGMEEEYGDNEQNTAVRDEEIVDSEEPGEVFPYPGLADVDVCATELTGTERTMEGATAEDDEDSSKPQPAEHVVQSSLCQSETPEGNQQEAEDQVENTKDEEGTESDTSSVVILESVARIAGAFDSNATPKKDSLVEISFEDVPEGQQIEEVEEKQTEEEDSVDVLQTNKLDWKLEEESKEVTAEATVQNISHTQDHDELAMLGVEKEVNSEGEEMESQPEGSRIMKEKVDTHYANLNERHDGEKLKGVKTISSSHQPTIDEERSEDETDHKNEVSEKTREISECEFPQKEESKKEAKDPDDETTYTVGGDKEDMHTESYSDGEDEEIDGGGAENHSSQVTQSNISTAATEAEVETLEASSQHLPEETEESQRTPVESHLEDTVVENQVTSKEKSSHVEELVEEEVDSETQEKSDAMCEEGSISPTQSADRTAADHQAEDSTEPEGKSGDKEECSRPQEEEDIMDIPLDDPEANRAAAKIQAGFRGHMTRKKMKPEDKAEGEEVSSTGDVLNCSQGDTETGGSGAVEGADTSVPEQ</sequence>
<keyword evidence="3" id="KW-1185">Reference proteome</keyword>
<feature type="compositionally biased region" description="Polar residues" evidence="1">
    <location>
        <begin position="107"/>
        <end position="117"/>
    </location>
</feature>
<accession>A0A6J2QXB4</accession>
<proteinExistence type="predicted"/>
<feature type="region of interest" description="Disordered" evidence="1">
    <location>
        <begin position="75"/>
        <end position="139"/>
    </location>
</feature>
<feature type="compositionally biased region" description="Acidic residues" evidence="1">
    <location>
        <begin position="686"/>
        <end position="698"/>
    </location>
</feature>
<dbReference type="InterPro" id="IPR000048">
    <property type="entry name" value="IQ_motif_EF-hand-BS"/>
</dbReference>
<dbReference type="InterPro" id="IPR003117">
    <property type="entry name" value="cAMP_dep_PK_reg_su_I/II_a/b"/>
</dbReference>
<dbReference type="KEGG" id="cgob:115017851"/>
<evidence type="ECO:0000256" key="1">
    <source>
        <dbReference type="SAM" id="MobiDB-lite"/>
    </source>
</evidence>
<reference evidence="4" key="1">
    <citation type="submission" date="2025-08" db="UniProtKB">
        <authorList>
            <consortium name="RefSeq"/>
        </authorList>
    </citation>
    <scope>IDENTIFICATION</scope>
</reference>
<dbReference type="CDD" id="cd12100">
    <property type="entry name" value="DD_CABYR_SP17"/>
    <property type="match status" value="1"/>
</dbReference>
<dbReference type="SUPFAM" id="SSF47391">
    <property type="entry name" value="Dimerization-anchoring domain of cAMP-dependent PK regulatory subunit"/>
    <property type="match status" value="1"/>
</dbReference>
<feature type="compositionally biased region" description="Polar residues" evidence="1">
    <location>
        <begin position="193"/>
        <end position="203"/>
    </location>
</feature>
<feature type="domain" description="RIIa" evidence="2">
    <location>
        <begin position="14"/>
        <end position="51"/>
    </location>
</feature>
<dbReference type="PANTHER" id="PTHR10699">
    <property type="entry name" value="NEUROMODULIN"/>
    <property type="match status" value="1"/>
</dbReference>
<dbReference type="SMART" id="SM00015">
    <property type="entry name" value="IQ"/>
    <property type="match status" value="1"/>
</dbReference>
<keyword evidence="4" id="KW-0418">Kinase</keyword>
<dbReference type="Pfam" id="PF00612">
    <property type="entry name" value="IQ"/>
    <property type="match status" value="1"/>
</dbReference>
<dbReference type="AlphaFoldDB" id="A0A6J2QXB4"/>
<dbReference type="CTD" id="791178"/>
<dbReference type="RefSeq" id="XP_029302421.1">
    <property type="nucleotide sequence ID" value="XM_029446561.1"/>
</dbReference>
<feature type="compositionally biased region" description="Low complexity" evidence="1">
    <location>
        <begin position="573"/>
        <end position="588"/>
    </location>
</feature>
<dbReference type="Pfam" id="PF02197">
    <property type="entry name" value="RIIa"/>
    <property type="match status" value="1"/>
</dbReference>
<dbReference type="Proteomes" id="UP000504630">
    <property type="component" value="Chromosome 13"/>
</dbReference>
<feature type="region of interest" description="Disordered" evidence="1">
    <location>
        <begin position="436"/>
        <end position="763"/>
    </location>
</feature>
<protein>
    <submittedName>
        <fullName evidence="4">Neurogranin (Protein kinase C substrate, RC3) b isoform X1</fullName>
    </submittedName>
</protein>
<dbReference type="GeneID" id="115017851"/>
<feature type="region of interest" description="Disordered" evidence="1">
    <location>
        <begin position="181"/>
        <end position="204"/>
    </location>
</feature>
<dbReference type="PROSITE" id="PS50096">
    <property type="entry name" value="IQ"/>
    <property type="match status" value="1"/>
</dbReference>
<dbReference type="InterPro" id="IPR047579">
    <property type="entry name" value="DD_CABYR_SP17"/>
</dbReference>
<feature type="region of interest" description="Disordered" evidence="1">
    <location>
        <begin position="367"/>
        <end position="390"/>
    </location>
</feature>
<keyword evidence="4" id="KW-0808">Transferase</keyword>
<gene>
    <name evidence="4" type="primary">nrgnb</name>
</gene>
<dbReference type="SMART" id="SM00394">
    <property type="entry name" value="RIIa"/>
    <property type="match status" value="1"/>
</dbReference>
<dbReference type="PANTHER" id="PTHR10699:SF11">
    <property type="entry name" value="IGLOO, ISOFORM A"/>
    <property type="match status" value="1"/>
</dbReference>
<feature type="compositionally biased region" description="Acidic residues" evidence="1">
    <location>
        <begin position="118"/>
        <end position="131"/>
    </location>
</feature>
<dbReference type="GO" id="GO:0005516">
    <property type="term" value="F:calmodulin binding"/>
    <property type="evidence" value="ECO:0007669"/>
    <property type="project" value="TreeGrafter"/>
</dbReference>
<evidence type="ECO:0000313" key="3">
    <source>
        <dbReference type="Proteomes" id="UP000504630"/>
    </source>
</evidence>
<feature type="compositionally biased region" description="Basic and acidic residues" evidence="1">
    <location>
        <begin position="659"/>
        <end position="685"/>
    </location>
</feature>
<dbReference type="OrthoDB" id="252964at2759"/>
<evidence type="ECO:0000259" key="2">
    <source>
        <dbReference type="SMART" id="SM00394"/>
    </source>
</evidence>
<feature type="compositionally biased region" description="Polar residues" evidence="1">
    <location>
        <begin position="731"/>
        <end position="745"/>
    </location>
</feature>
<feature type="compositionally biased region" description="Polar residues" evidence="1">
    <location>
        <begin position="562"/>
        <end position="572"/>
    </location>
</feature>
<feature type="compositionally biased region" description="Basic and acidic residues" evidence="1">
    <location>
        <begin position="618"/>
        <end position="627"/>
    </location>
</feature>
<feature type="region of interest" description="Disordered" evidence="1">
    <location>
        <begin position="231"/>
        <end position="338"/>
    </location>
</feature>
<feature type="compositionally biased region" description="Basic and acidic residues" evidence="1">
    <location>
        <begin position="591"/>
        <end position="609"/>
    </location>
</feature>
<feature type="compositionally biased region" description="Basic and acidic residues" evidence="1">
    <location>
        <begin position="537"/>
        <end position="546"/>
    </location>
</feature>
<name>A0A6J2QXB4_COTGO</name>
<organism evidence="3 4">
    <name type="scientific">Cottoperca gobio</name>
    <name type="common">Frogmouth</name>
    <name type="synonym">Aphritis gobio</name>
    <dbReference type="NCBI Taxonomy" id="56716"/>
    <lineage>
        <taxon>Eukaryota</taxon>
        <taxon>Metazoa</taxon>
        <taxon>Chordata</taxon>
        <taxon>Craniata</taxon>
        <taxon>Vertebrata</taxon>
        <taxon>Euteleostomi</taxon>
        <taxon>Actinopterygii</taxon>
        <taxon>Neopterygii</taxon>
        <taxon>Teleostei</taxon>
        <taxon>Neoteleostei</taxon>
        <taxon>Acanthomorphata</taxon>
        <taxon>Eupercaria</taxon>
        <taxon>Perciformes</taxon>
        <taxon>Notothenioidei</taxon>
        <taxon>Bovichtidae</taxon>
        <taxon>Cottoperca</taxon>
    </lineage>
</organism>
<feature type="compositionally biased region" description="Polar residues" evidence="1">
    <location>
        <begin position="301"/>
        <end position="316"/>
    </location>
</feature>
<feature type="compositionally biased region" description="Basic and acidic residues" evidence="1">
    <location>
        <begin position="496"/>
        <end position="525"/>
    </location>
</feature>
<dbReference type="CDD" id="cd23767">
    <property type="entry name" value="IQCD"/>
    <property type="match status" value="1"/>
</dbReference>
<feature type="compositionally biased region" description="Basic and acidic residues" evidence="1">
    <location>
        <begin position="451"/>
        <end position="474"/>
    </location>
</feature>
<dbReference type="Gene3D" id="1.20.890.10">
    <property type="entry name" value="cAMP-dependent protein kinase regulatory subunit, dimerization-anchoring domain"/>
    <property type="match status" value="1"/>
</dbReference>
<dbReference type="InParanoid" id="A0A6J2QXB4"/>
<evidence type="ECO:0000313" key="4">
    <source>
        <dbReference type="RefSeq" id="XP_029302421.1"/>
    </source>
</evidence>